<feature type="compositionally biased region" description="Polar residues" evidence="9">
    <location>
        <begin position="67"/>
        <end position="81"/>
    </location>
</feature>
<feature type="domain" description="GATA-type" evidence="10">
    <location>
        <begin position="636"/>
        <end position="684"/>
    </location>
</feature>
<dbReference type="PROSITE" id="PS50114">
    <property type="entry name" value="GATA_ZN_FINGER_2"/>
    <property type="match status" value="2"/>
</dbReference>
<keyword evidence="12" id="KW-1185">Reference proteome</keyword>
<feature type="compositionally biased region" description="Polar residues" evidence="9">
    <location>
        <begin position="480"/>
        <end position="493"/>
    </location>
</feature>
<evidence type="ECO:0000256" key="7">
    <source>
        <dbReference type="ARBA" id="ARBA00023242"/>
    </source>
</evidence>
<dbReference type="SUPFAM" id="SSF57716">
    <property type="entry name" value="Glucocorticoid receptor-like (DNA-binding domain)"/>
    <property type="match status" value="2"/>
</dbReference>
<dbReference type="PROSITE" id="PS00344">
    <property type="entry name" value="GATA_ZN_FINGER_1"/>
    <property type="match status" value="1"/>
</dbReference>
<keyword evidence="5" id="KW-0805">Transcription regulation</keyword>
<dbReference type="GO" id="GO:0045944">
    <property type="term" value="P:positive regulation of transcription by RNA polymerase II"/>
    <property type="evidence" value="ECO:0007669"/>
    <property type="project" value="TreeGrafter"/>
</dbReference>
<evidence type="ECO:0000256" key="1">
    <source>
        <dbReference type="ARBA" id="ARBA00004123"/>
    </source>
</evidence>
<dbReference type="SMART" id="SM00401">
    <property type="entry name" value="ZnF_GATA"/>
    <property type="match status" value="2"/>
</dbReference>
<organism evidence="11 12">
    <name type="scientific">Bifiguratus adelaidae</name>
    <dbReference type="NCBI Taxonomy" id="1938954"/>
    <lineage>
        <taxon>Eukaryota</taxon>
        <taxon>Fungi</taxon>
        <taxon>Fungi incertae sedis</taxon>
        <taxon>Mucoromycota</taxon>
        <taxon>Mucoromycotina</taxon>
        <taxon>Endogonomycetes</taxon>
        <taxon>Endogonales</taxon>
        <taxon>Endogonales incertae sedis</taxon>
        <taxon>Bifiguratus</taxon>
    </lineage>
</organism>
<dbReference type="OrthoDB" id="515401at2759"/>
<dbReference type="EMBL" id="MVBO01000004">
    <property type="protein sequence ID" value="OZJ06383.1"/>
    <property type="molecule type" value="Genomic_DNA"/>
</dbReference>
<keyword evidence="6" id="KW-0804">Transcription</keyword>
<dbReference type="PRINTS" id="PR00619">
    <property type="entry name" value="GATAZNFINGER"/>
</dbReference>
<dbReference type="PANTHER" id="PTHR10071">
    <property type="entry name" value="TRANSCRIPTION FACTOR GATA FAMILY MEMBER"/>
    <property type="match status" value="1"/>
</dbReference>
<dbReference type="InterPro" id="IPR000679">
    <property type="entry name" value="Znf_GATA"/>
</dbReference>
<dbReference type="Proteomes" id="UP000242875">
    <property type="component" value="Unassembled WGS sequence"/>
</dbReference>
<evidence type="ECO:0000256" key="4">
    <source>
        <dbReference type="ARBA" id="ARBA00022833"/>
    </source>
</evidence>
<proteinExistence type="predicted"/>
<gene>
    <name evidence="11" type="ORF">BZG36_00671</name>
</gene>
<evidence type="ECO:0000256" key="9">
    <source>
        <dbReference type="SAM" id="MobiDB-lite"/>
    </source>
</evidence>
<feature type="region of interest" description="Disordered" evidence="9">
    <location>
        <begin position="713"/>
        <end position="734"/>
    </location>
</feature>
<evidence type="ECO:0000259" key="10">
    <source>
        <dbReference type="PROSITE" id="PS50114"/>
    </source>
</evidence>
<dbReference type="CDD" id="cd00202">
    <property type="entry name" value="ZnF_GATA"/>
    <property type="match status" value="2"/>
</dbReference>
<dbReference type="GO" id="GO:0005634">
    <property type="term" value="C:nucleus"/>
    <property type="evidence" value="ECO:0007669"/>
    <property type="project" value="UniProtKB-SubCell"/>
</dbReference>
<feature type="compositionally biased region" description="Low complexity" evidence="9">
    <location>
        <begin position="494"/>
        <end position="545"/>
    </location>
</feature>
<dbReference type="GO" id="GO:0000122">
    <property type="term" value="P:negative regulation of transcription by RNA polymerase II"/>
    <property type="evidence" value="ECO:0007669"/>
    <property type="project" value="TreeGrafter"/>
</dbReference>
<dbReference type="InterPro" id="IPR039355">
    <property type="entry name" value="Transcription_factor_GATA"/>
</dbReference>
<feature type="domain" description="GATA-type" evidence="10">
    <location>
        <begin position="579"/>
        <end position="627"/>
    </location>
</feature>
<evidence type="ECO:0000256" key="2">
    <source>
        <dbReference type="ARBA" id="ARBA00022723"/>
    </source>
</evidence>
<feature type="compositionally biased region" description="Low complexity" evidence="9">
    <location>
        <begin position="561"/>
        <end position="575"/>
    </location>
</feature>
<feature type="region of interest" description="Disordered" evidence="9">
    <location>
        <begin position="66"/>
        <end position="150"/>
    </location>
</feature>
<protein>
    <recommendedName>
        <fullName evidence="10">GATA-type domain-containing protein</fullName>
    </recommendedName>
</protein>
<feature type="compositionally biased region" description="Polar residues" evidence="9">
    <location>
        <begin position="139"/>
        <end position="150"/>
    </location>
</feature>
<feature type="compositionally biased region" description="Polar residues" evidence="9">
    <location>
        <begin position="105"/>
        <end position="119"/>
    </location>
</feature>
<evidence type="ECO:0000313" key="12">
    <source>
        <dbReference type="Proteomes" id="UP000242875"/>
    </source>
</evidence>
<dbReference type="GO" id="GO:0000981">
    <property type="term" value="F:DNA-binding transcription factor activity, RNA polymerase II-specific"/>
    <property type="evidence" value="ECO:0007669"/>
    <property type="project" value="TreeGrafter"/>
</dbReference>
<evidence type="ECO:0000256" key="3">
    <source>
        <dbReference type="ARBA" id="ARBA00022771"/>
    </source>
</evidence>
<keyword evidence="4" id="KW-0862">Zinc</keyword>
<dbReference type="GO" id="GO:0000978">
    <property type="term" value="F:RNA polymerase II cis-regulatory region sequence-specific DNA binding"/>
    <property type="evidence" value="ECO:0007669"/>
    <property type="project" value="TreeGrafter"/>
</dbReference>
<keyword evidence="3 8" id="KW-0863">Zinc-finger</keyword>
<keyword evidence="7" id="KW-0539">Nucleus</keyword>
<evidence type="ECO:0000313" key="11">
    <source>
        <dbReference type="EMBL" id="OZJ06383.1"/>
    </source>
</evidence>
<dbReference type="FunFam" id="3.30.50.10:FF:000007">
    <property type="entry name" value="Nitrogen regulatory AreA, N-terminal"/>
    <property type="match status" value="1"/>
</dbReference>
<keyword evidence="2" id="KW-0479">Metal-binding</keyword>
<name>A0A261Y712_9FUNG</name>
<evidence type="ECO:0000256" key="8">
    <source>
        <dbReference type="PROSITE-ProRule" id="PRU00094"/>
    </source>
</evidence>
<dbReference type="AlphaFoldDB" id="A0A261Y712"/>
<evidence type="ECO:0000256" key="6">
    <source>
        <dbReference type="ARBA" id="ARBA00023163"/>
    </source>
</evidence>
<comment type="caution">
    <text evidence="11">The sequence shown here is derived from an EMBL/GenBank/DDBJ whole genome shotgun (WGS) entry which is preliminary data.</text>
</comment>
<dbReference type="Pfam" id="PF08550">
    <property type="entry name" value="GATA_AreA"/>
    <property type="match status" value="1"/>
</dbReference>
<dbReference type="GO" id="GO:0008270">
    <property type="term" value="F:zinc ion binding"/>
    <property type="evidence" value="ECO:0007669"/>
    <property type="project" value="UniProtKB-KW"/>
</dbReference>
<reference evidence="11 12" key="1">
    <citation type="journal article" date="2017" name="Mycologia">
        <title>Bifiguratus adelaidae, gen. et sp. nov., a new member of Mucoromycotina in endophytic and soil-dwelling habitats.</title>
        <authorList>
            <person name="Torres-Cruz T.J."/>
            <person name="Billingsley Tobias T.L."/>
            <person name="Almatruk M."/>
            <person name="Hesse C."/>
            <person name="Kuske C.R."/>
            <person name="Desiro A."/>
            <person name="Benucci G.M."/>
            <person name="Bonito G."/>
            <person name="Stajich J.E."/>
            <person name="Dunlap C."/>
            <person name="Arnold A.E."/>
            <person name="Porras-Alfaro A."/>
        </authorList>
    </citation>
    <scope>NUCLEOTIDE SEQUENCE [LARGE SCALE GENOMIC DNA]</scope>
    <source>
        <strain evidence="11 12">AZ0501</strain>
    </source>
</reference>
<accession>A0A261Y712</accession>
<sequence>MAPIVLKIKGNKSFSPFSNLDSEEELSKTWRVCTKVKDSLENGSRLENLSWRLWFLHHLLVDDSKNKQQTSHFKKLSTATTKKLDDEKKSALNQQRPPLGRKRTSPQQTPQLAQVQLNRKSGRPPGPAADVKPEVVTSAPAQTTSQPVPQNVTQALNTTYPYTSDASAFSSQSAPDYNYLTNALSYTSQAQAQPRGPTNFVLHQFTSDQSDNQVIQLEDIFGPLDVQAFLSSDPSQLPIVQIPFDDMVNLSANDWDAFTPLNSTPSSPSHPYPPQVNAPSGQGYGFTSAGINQVATNIMYSAIGMDGSNGANNAMSLGISQSNQDNVQQQQQNQAYAQNESYMAQKRLIQEQQQLQQQQNQAARKTDANAMYMSAGPMPPPPAGTLHSKLLSSLPQSTIQSAEKRLAPLGKNVVRNINGIPFIQNTNSVITGGEAPRKFPENDVYGKAPDYSGLQQRGVIPNSQQQQAQVFQDAYQRILNTQGSRPGSPGTSYANTSGSGSYSVSSSPSSSPRMPSAALPSALDQQLLLHQQQQQQQRSLSASSSPDKTAVHTPTSTPDGAAASSSSNPSAQESSVPMCTNCGATTTPLWRRSQNDELLCNACGLYLKLHNAPRPRSLKPTTRRDSKGEEETVIPECSNCGTSTTPLWRRDEDGQPLCNACGLYLKLHHEKRPLSMKTDIIKKRQRYESTAASGTTTPTGKKQRTFEMEMVQPQNGTNSNSAASRSTEPTLQGATEASLAAYKERQAAQAHAQAAAQAAQAAHTQALQAQQLSQQGYYTPEAMRSSALGGLVGGTGSAVQSFINLRNSAPPKSTNDTMMGLGDTIGYHYG</sequence>
<comment type="subcellular location">
    <subcellularLocation>
        <location evidence="1">Nucleus</location>
    </subcellularLocation>
</comment>
<dbReference type="InterPro" id="IPR013860">
    <property type="entry name" value="AreA_GATA"/>
</dbReference>
<dbReference type="InterPro" id="IPR013088">
    <property type="entry name" value="Znf_NHR/GATA"/>
</dbReference>
<dbReference type="PANTHER" id="PTHR10071:SF281">
    <property type="entry name" value="BOX A-BINDING FACTOR-RELATED"/>
    <property type="match status" value="1"/>
</dbReference>
<feature type="region of interest" description="Disordered" evidence="9">
    <location>
        <begin position="480"/>
        <end position="577"/>
    </location>
</feature>
<dbReference type="Pfam" id="PF00320">
    <property type="entry name" value="GATA"/>
    <property type="match status" value="2"/>
</dbReference>
<feature type="region of interest" description="Disordered" evidence="9">
    <location>
        <begin position="430"/>
        <end position="455"/>
    </location>
</feature>
<dbReference type="Gene3D" id="3.30.50.10">
    <property type="entry name" value="Erythroid Transcription Factor GATA-1, subunit A"/>
    <property type="match status" value="2"/>
</dbReference>
<evidence type="ECO:0000256" key="5">
    <source>
        <dbReference type="ARBA" id="ARBA00023015"/>
    </source>
</evidence>